<dbReference type="InterPro" id="IPR008942">
    <property type="entry name" value="ENTH_VHS"/>
</dbReference>
<feature type="region of interest" description="Disordered" evidence="9">
    <location>
        <begin position="340"/>
        <end position="387"/>
    </location>
</feature>
<dbReference type="SMART" id="SM00273">
    <property type="entry name" value="ENTH"/>
    <property type="match status" value="1"/>
</dbReference>
<dbReference type="PANTHER" id="PTHR22951:SF12">
    <property type="entry name" value="OS05G0426100 PROTEIN"/>
    <property type="match status" value="1"/>
</dbReference>
<accession>A0A4Y7I850</accession>
<dbReference type="Gene3D" id="1.25.40.90">
    <property type="match status" value="1"/>
</dbReference>
<sequence length="605" mass="67968">MGGQSKIVKALGAVKDQTSISLAKVSNDDAVLADIDVAIVKATRHEECPADERHVREILSLTCYSRAYVSACVHTLSRRLSKTKNWVVALKTLMLIHRLVSEGDSAYEQEIYIATRRGCRLLNLSDFRDTASSSGSWDFSSFVRTYGLYLDERLEYRMQSRRRRSQASIPSVEGEAKDGPPEVKEEDLSSVTAEKDTKKKLERVFNRAERLQLVLERFLACRPTGEAKCNRMVIIALYPLVKESFQIYFDLAKIVCFFVEQFMELDVPVCTRVHELFTRIGKQFEDLDVYYEWCKSMGIARSGDYPEIEKITHQKLEIMEEFIREKSNLVIYKRAMSKRQESMKQAPTKEEDGEKGDEEDPNEMKALPPPEGLDVEKAEEEGENEDKQLVECKKEDEDQKEADLLNLFDDETMARSEEQVNKLALALFDGWSTEVPTNATTSGSAWTAFEEDSGGDWETALVESASHLSNQQATFGGGFDMLVLDGMYQQSIMAPLSHATDEGSASSVALRPVDPKQPVMLALPSSSTPNEGSTTMGSPWVDPFAASTSVAPPSYVQMSEMEKKQKLLVEEQLMWQQYGANGMQGHINGITNTKQPGYYATGSYT</sequence>
<dbReference type="GO" id="GO:0005546">
    <property type="term" value="F:phosphatidylinositol-4,5-bisphosphate binding"/>
    <property type="evidence" value="ECO:0007669"/>
    <property type="project" value="TreeGrafter"/>
</dbReference>
<dbReference type="GO" id="GO:0030136">
    <property type="term" value="C:clathrin-coated vesicle"/>
    <property type="evidence" value="ECO:0007669"/>
    <property type="project" value="UniProtKB-SubCell"/>
</dbReference>
<dbReference type="InterPro" id="IPR013809">
    <property type="entry name" value="ENTH"/>
</dbReference>
<dbReference type="OrthoDB" id="44015at2759"/>
<dbReference type="Gramene" id="RZC44216">
    <property type="protein sequence ID" value="RZC44216"/>
    <property type="gene ID" value="C5167_037162"/>
</dbReference>
<evidence type="ECO:0000313" key="12">
    <source>
        <dbReference type="Proteomes" id="UP000316621"/>
    </source>
</evidence>
<name>A0A4Y7I850_PAPSO</name>
<dbReference type="OMA" id="SSHFRDM"/>
<dbReference type="SUPFAM" id="SSF89009">
    <property type="entry name" value="GAT-like domain"/>
    <property type="match status" value="1"/>
</dbReference>
<dbReference type="InterPro" id="IPR014712">
    <property type="entry name" value="ANTH_dom_sf"/>
</dbReference>
<evidence type="ECO:0000313" key="11">
    <source>
        <dbReference type="EMBL" id="RZC44216.1"/>
    </source>
</evidence>
<dbReference type="AlphaFoldDB" id="A0A4Y7I850"/>
<dbReference type="PANTHER" id="PTHR22951">
    <property type="entry name" value="CLATHRIN ASSEMBLY PROTEIN"/>
    <property type="match status" value="1"/>
</dbReference>
<comment type="subcellular location">
    <subcellularLocation>
        <location evidence="1">Cytoplasmic vesicle</location>
        <location evidence="1">Clathrin-coated vesicle</location>
    </subcellularLocation>
    <subcellularLocation>
        <location evidence="2">Golgi apparatus</location>
    </subcellularLocation>
    <subcellularLocation>
        <location evidence="3">Membrane</location>
        <location evidence="3">Clathrin-coated pit</location>
    </subcellularLocation>
</comment>
<protein>
    <recommendedName>
        <fullName evidence="10">ENTH domain-containing protein</fullName>
    </recommendedName>
</protein>
<dbReference type="InterPro" id="IPR048050">
    <property type="entry name" value="ANTH_N_plant"/>
</dbReference>
<keyword evidence="5" id="KW-0333">Golgi apparatus</keyword>
<evidence type="ECO:0000256" key="3">
    <source>
        <dbReference type="ARBA" id="ARBA00004600"/>
    </source>
</evidence>
<dbReference type="GO" id="GO:0000149">
    <property type="term" value="F:SNARE binding"/>
    <property type="evidence" value="ECO:0007669"/>
    <property type="project" value="TreeGrafter"/>
</dbReference>
<evidence type="ECO:0000256" key="8">
    <source>
        <dbReference type="ARBA" id="ARBA00023329"/>
    </source>
</evidence>
<dbReference type="STRING" id="3469.A0A4Y7I850"/>
<evidence type="ECO:0000256" key="6">
    <source>
        <dbReference type="ARBA" id="ARBA00023136"/>
    </source>
</evidence>
<organism evidence="11 12">
    <name type="scientific">Papaver somniferum</name>
    <name type="common">Opium poppy</name>
    <dbReference type="NCBI Taxonomy" id="3469"/>
    <lineage>
        <taxon>Eukaryota</taxon>
        <taxon>Viridiplantae</taxon>
        <taxon>Streptophyta</taxon>
        <taxon>Embryophyta</taxon>
        <taxon>Tracheophyta</taxon>
        <taxon>Spermatophyta</taxon>
        <taxon>Magnoliopsida</taxon>
        <taxon>Ranunculales</taxon>
        <taxon>Papaveraceae</taxon>
        <taxon>Papaveroideae</taxon>
        <taxon>Papaver</taxon>
    </lineage>
</organism>
<feature type="region of interest" description="Disordered" evidence="9">
    <location>
        <begin position="165"/>
        <end position="190"/>
    </location>
</feature>
<dbReference type="FunFam" id="1.20.58.150:FF:000005">
    <property type="entry name" value="putative clathrin assembly protein At2g25430"/>
    <property type="match status" value="1"/>
</dbReference>
<dbReference type="InterPro" id="IPR045192">
    <property type="entry name" value="AP180-like"/>
</dbReference>
<dbReference type="GO" id="GO:0072583">
    <property type="term" value="P:clathrin-dependent endocytosis"/>
    <property type="evidence" value="ECO:0007669"/>
    <property type="project" value="InterPro"/>
</dbReference>
<dbReference type="Gene3D" id="1.20.58.150">
    <property type="entry name" value="ANTH domain"/>
    <property type="match status" value="1"/>
</dbReference>
<proteinExistence type="predicted"/>
<evidence type="ECO:0000256" key="4">
    <source>
        <dbReference type="ARBA" id="ARBA00022583"/>
    </source>
</evidence>
<evidence type="ECO:0000256" key="5">
    <source>
        <dbReference type="ARBA" id="ARBA00023034"/>
    </source>
</evidence>
<dbReference type="CDD" id="cd16987">
    <property type="entry name" value="ANTH_N_AP180_plant"/>
    <property type="match status" value="1"/>
</dbReference>
<evidence type="ECO:0000256" key="1">
    <source>
        <dbReference type="ARBA" id="ARBA00004132"/>
    </source>
</evidence>
<dbReference type="FunFam" id="1.25.40.90:FF:000019">
    <property type="entry name" value="Clathrin coat assembly protein"/>
    <property type="match status" value="1"/>
</dbReference>
<feature type="compositionally biased region" description="Basic and acidic residues" evidence="9">
    <location>
        <begin position="174"/>
        <end position="190"/>
    </location>
</feature>
<dbReference type="EMBL" id="CM010715">
    <property type="protein sequence ID" value="RZC44216.1"/>
    <property type="molecule type" value="Genomic_DNA"/>
</dbReference>
<keyword evidence="4" id="KW-0254">Endocytosis</keyword>
<dbReference type="GO" id="GO:0032050">
    <property type="term" value="F:clathrin heavy chain binding"/>
    <property type="evidence" value="ECO:0007669"/>
    <property type="project" value="TreeGrafter"/>
</dbReference>
<dbReference type="GO" id="GO:0005794">
    <property type="term" value="C:Golgi apparatus"/>
    <property type="evidence" value="ECO:0007669"/>
    <property type="project" value="UniProtKB-SubCell"/>
</dbReference>
<dbReference type="InterPro" id="IPR011417">
    <property type="entry name" value="ANTH_dom"/>
</dbReference>
<dbReference type="GO" id="GO:0005545">
    <property type="term" value="F:1-phosphatidylinositol binding"/>
    <property type="evidence" value="ECO:0007669"/>
    <property type="project" value="InterPro"/>
</dbReference>
<evidence type="ECO:0000256" key="2">
    <source>
        <dbReference type="ARBA" id="ARBA00004555"/>
    </source>
</evidence>
<keyword evidence="7" id="KW-0168">Coated pit</keyword>
<evidence type="ECO:0000259" key="10">
    <source>
        <dbReference type="PROSITE" id="PS50942"/>
    </source>
</evidence>
<evidence type="ECO:0000256" key="9">
    <source>
        <dbReference type="SAM" id="MobiDB-lite"/>
    </source>
</evidence>
<feature type="domain" description="ENTH" evidence="10">
    <location>
        <begin position="27"/>
        <end position="164"/>
    </location>
</feature>
<reference evidence="11 12" key="1">
    <citation type="journal article" date="2018" name="Science">
        <title>The opium poppy genome and morphinan production.</title>
        <authorList>
            <person name="Guo L."/>
            <person name="Winzer T."/>
            <person name="Yang X."/>
            <person name="Li Y."/>
            <person name="Ning Z."/>
            <person name="He Z."/>
            <person name="Teodor R."/>
            <person name="Lu Y."/>
            <person name="Bowser T.A."/>
            <person name="Graham I.A."/>
            <person name="Ye K."/>
        </authorList>
    </citation>
    <scope>NUCLEOTIDE SEQUENCE [LARGE SCALE GENOMIC DNA]</scope>
    <source>
        <strain evidence="12">cv. HN1</strain>
        <tissue evidence="11">Leaves</tissue>
    </source>
</reference>
<dbReference type="GO" id="GO:0048268">
    <property type="term" value="P:clathrin coat assembly"/>
    <property type="evidence" value="ECO:0007669"/>
    <property type="project" value="InterPro"/>
</dbReference>
<dbReference type="GO" id="GO:0006900">
    <property type="term" value="P:vesicle budding from membrane"/>
    <property type="evidence" value="ECO:0007669"/>
    <property type="project" value="TreeGrafter"/>
</dbReference>
<dbReference type="GO" id="GO:0005905">
    <property type="term" value="C:clathrin-coated pit"/>
    <property type="evidence" value="ECO:0007669"/>
    <property type="project" value="UniProtKB-SubCell"/>
</dbReference>
<keyword evidence="8" id="KW-0968">Cytoplasmic vesicle</keyword>
<dbReference type="Pfam" id="PF07651">
    <property type="entry name" value="ANTH"/>
    <property type="match status" value="1"/>
</dbReference>
<keyword evidence="6" id="KW-0472">Membrane</keyword>
<dbReference type="SUPFAM" id="SSF48464">
    <property type="entry name" value="ENTH/VHS domain"/>
    <property type="match status" value="1"/>
</dbReference>
<dbReference type="PROSITE" id="PS50942">
    <property type="entry name" value="ENTH"/>
    <property type="match status" value="1"/>
</dbReference>
<keyword evidence="12" id="KW-1185">Reference proteome</keyword>
<gene>
    <name evidence="11" type="ORF">C5167_037162</name>
</gene>
<dbReference type="Proteomes" id="UP000316621">
    <property type="component" value="Chromosome 1"/>
</dbReference>
<feature type="compositionally biased region" description="Basic and acidic residues" evidence="9">
    <location>
        <begin position="340"/>
        <end position="352"/>
    </location>
</feature>
<evidence type="ECO:0000256" key="7">
    <source>
        <dbReference type="ARBA" id="ARBA00023176"/>
    </source>
</evidence>